<dbReference type="Gene3D" id="3.40.190.150">
    <property type="entry name" value="Bordetella uptake gene, domain 1"/>
    <property type="match status" value="1"/>
</dbReference>
<feature type="signal peptide" evidence="2">
    <location>
        <begin position="1"/>
        <end position="23"/>
    </location>
</feature>
<dbReference type="CDD" id="cd07012">
    <property type="entry name" value="PBP2_Bug_TTT"/>
    <property type="match status" value="1"/>
</dbReference>
<dbReference type="OrthoDB" id="7374750at2"/>
<dbReference type="Pfam" id="PF03401">
    <property type="entry name" value="TctC"/>
    <property type="match status" value="1"/>
</dbReference>
<reference evidence="3 4" key="1">
    <citation type="submission" date="2018-01" db="EMBL/GenBank/DDBJ databases">
        <title>The draft genome sequence of Cohaesibacter sp. H1304.</title>
        <authorList>
            <person name="Wang N.-N."/>
            <person name="Du Z.-J."/>
        </authorList>
    </citation>
    <scope>NUCLEOTIDE SEQUENCE [LARGE SCALE GENOMIC DNA]</scope>
    <source>
        <strain evidence="3 4">H1304</strain>
    </source>
</reference>
<proteinExistence type="inferred from homology"/>
<dbReference type="SUPFAM" id="SSF53850">
    <property type="entry name" value="Periplasmic binding protein-like II"/>
    <property type="match status" value="1"/>
</dbReference>
<sequence>MKISRLTLALAAATALVSGPALAEFPERPIQVVVPYSAGGSTDLSMRVFSDIFEKKFEGKQFVVRNQPGGGGAIGTSAAVHGRNDGYTVGAAAQGPIAIKPHVGGTDYQVDDFAFVGLFARSLQVMVACKDAPFSDYNSFITYAKGKKPQIGNSGAGGANHISAEAFAKAAGIKAESVPFGGSSEARTACVGGHIDAMVASPAEAKAASQAGQMTPLFIMEDKRIDLFPDTPTAVEKGVDFTWSSWKGFVAPKGASEEGLAWLRSAVKEVATDPAFIKKMTEMGEFVTYEDAATFEKRVRNDSAVAHKVLEDLGMLGMNK</sequence>
<evidence type="ECO:0000313" key="4">
    <source>
        <dbReference type="Proteomes" id="UP000234881"/>
    </source>
</evidence>
<dbReference type="Gene3D" id="3.40.190.10">
    <property type="entry name" value="Periplasmic binding protein-like II"/>
    <property type="match status" value="1"/>
</dbReference>
<keyword evidence="2" id="KW-0732">Signal</keyword>
<gene>
    <name evidence="3" type="ORF">C0081_16560</name>
</gene>
<comment type="similarity">
    <text evidence="1">Belongs to the UPF0065 (bug) family.</text>
</comment>
<dbReference type="EMBL" id="PKUQ01000034">
    <property type="protein sequence ID" value="PLW76066.1"/>
    <property type="molecule type" value="Genomic_DNA"/>
</dbReference>
<feature type="chain" id="PRO_5014801580" evidence="2">
    <location>
        <begin position="24"/>
        <end position="320"/>
    </location>
</feature>
<organism evidence="3 4">
    <name type="scientific">Cohaesibacter celericrescens</name>
    <dbReference type="NCBI Taxonomy" id="2067669"/>
    <lineage>
        <taxon>Bacteria</taxon>
        <taxon>Pseudomonadati</taxon>
        <taxon>Pseudomonadota</taxon>
        <taxon>Alphaproteobacteria</taxon>
        <taxon>Hyphomicrobiales</taxon>
        <taxon>Cohaesibacteraceae</taxon>
    </lineage>
</organism>
<evidence type="ECO:0000313" key="3">
    <source>
        <dbReference type="EMBL" id="PLW76066.1"/>
    </source>
</evidence>
<dbReference type="PIRSF" id="PIRSF017082">
    <property type="entry name" value="YflP"/>
    <property type="match status" value="1"/>
</dbReference>
<keyword evidence="4" id="KW-1185">Reference proteome</keyword>
<dbReference type="Proteomes" id="UP000234881">
    <property type="component" value="Unassembled WGS sequence"/>
</dbReference>
<evidence type="ECO:0000256" key="1">
    <source>
        <dbReference type="ARBA" id="ARBA00006987"/>
    </source>
</evidence>
<comment type="caution">
    <text evidence="3">The sequence shown here is derived from an EMBL/GenBank/DDBJ whole genome shotgun (WGS) entry which is preliminary data.</text>
</comment>
<dbReference type="PANTHER" id="PTHR42928:SF5">
    <property type="entry name" value="BLR1237 PROTEIN"/>
    <property type="match status" value="1"/>
</dbReference>
<accession>A0A2N5XNF2</accession>
<dbReference type="InterPro" id="IPR042100">
    <property type="entry name" value="Bug_dom1"/>
</dbReference>
<name>A0A2N5XNF2_9HYPH</name>
<dbReference type="RefSeq" id="WP_101534968.1">
    <property type="nucleotide sequence ID" value="NZ_PKUQ01000034.1"/>
</dbReference>
<evidence type="ECO:0000256" key="2">
    <source>
        <dbReference type="SAM" id="SignalP"/>
    </source>
</evidence>
<dbReference type="PANTHER" id="PTHR42928">
    <property type="entry name" value="TRICARBOXYLATE-BINDING PROTEIN"/>
    <property type="match status" value="1"/>
</dbReference>
<dbReference type="InterPro" id="IPR005064">
    <property type="entry name" value="BUG"/>
</dbReference>
<protein>
    <submittedName>
        <fullName evidence="3">Tripartite tricarboxylate transporter substrate binding protein</fullName>
    </submittedName>
</protein>
<dbReference type="AlphaFoldDB" id="A0A2N5XNF2"/>